<reference evidence="1" key="1">
    <citation type="submission" date="2021-08" db="EMBL/GenBank/DDBJ databases">
        <title>Novel anaerobic bacterium isolated from sea squirt in East Sea, Republic of Korea.</title>
        <authorList>
            <person name="Nguyen T.H."/>
            <person name="Li Z."/>
            <person name="Lee Y.-J."/>
            <person name="Ko J."/>
            <person name="Kim S.-G."/>
        </authorList>
    </citation>
    <scope>NUCLEOTIDE SEQUENCE</scope>
    <source>
        <strain evidence="1">KCTC 25031</strain>
    </source>
</reference>
<evidence type="ECO:0000313" key="1">
    <source>
        <dbReference type="EMBL" id="QZE13452.1"/>
    </source>
</evidence>
<evidence type="ECO:0000313" key="2">
    <source>
        <dbReference type="Proteomes" id="UP000826212"/>
    </source>
</evidence>
<name>A0AC61NNR4_9BACT</name>
<organism evidence="1 2">
    <name type="scientific">Halosquirtibacter laminarini</name>
    <dbReference type="NCBI Taxonomy" id="3374600"/>
    <lineage>
        <taxon>Bacteria</taxon>
        <taxon>Pseudomonadati</taxon>
        <taxon>Bacteroidota</taxon>
        <taxon>Bacteroidia</taxon>
        <taxon>Marinilabiliales</taxon>
        <taxon>Prolixibacteraceae</taxon>
        <taxon>Halosquirtibacter</taxon>
    </lineage>
</organism>
<dbReference type="EMBL" id="CP081303">
    <property type="protein sequence ID" value="QZE13452.1"/>
    <property type="molecule type" value="Genomic_DNA"/>
</dbReference>
<keyword evidence="2" id="KW-1185">Reference proteome</keyword>
<protein>
    <submittedName>
        <fullName evidence="1">Sel1 repeat family protein</fullName>
    </submittedName>
</protein>
<accession>A0AC61NNR4</accession>
<gene>
    <name evidence="1" type="ORF">K4L44_12790</name>
</gene>
<sequence length="223" mass="25582">MKRFSFISLLLLLIVQADGFSETLEDKKTYLLVERSRYTIYHSQDKIAKQKALEVINQLADQNNGMALNALGLIYMKGKISEKDTLKACQYFTKASEQGVGDAMCNLAKLYRTGRGGIPKNKELAFKYYKMAADINHSIGVFWTGKCYYRGEGTEKNYDEAYKWFLQGEKQETLPAKFRRGVCLFKGRGVEKDREAGIKIIKECLNEGYSHAKVYLKYNKIEL</sequence>
<proteinExistence type="predicted"/>
<dbReference type="Proteomes" id="UP000826212">
    <property type="component" value="Chromosome"/>
</dbReference>